<feature type="compositionally biased region" description="Polar residues" evidence="1">
    <location>
        <begin position="15"/>
        <end position="27"/>
    </location>
</feature>
<accession>A0A0C9WWU3</accession>
<feature type="non-terminal residue" evidence="2">
    <location>
        <position position="520"/>
    </location>
</feature>
<feature type="compositionally biased region" description="Acidic residues" evidence="1">
    <location>
        <begin position="257"/>
        <end position="270"/>
    </location>
</feature>
<evidence type="ECO:0000256" key="1">
    <source>
        <dbReference type="SAM" id="MobiDB-lite"/>
    </source>
</evidence>
<proteinExistence type="predicted"/>
<name>A0A0C9WWU3_9AGAR</name>
<reference evidence="3" key="2">
    <citation type="submission" date="2015-01" db="EMBL/GenBank/DDBJ databases">
        <title>Evolutionary Origins and Diversification of the Mycorrhizal Mutualists.</title>
        <authorList>
            <consortium name="DOE Joint Genome Institute"/>
            <consortium name="Mycorrhizal Genomics Consortium"/>
            <person name="Kohler A."/>
            <person name="Kuo A."/>
            <person name="Nagy L.G."/>
            <person name="Floudas D."/>
            <person name="Copeland A."/>
            <person name="Barry K.W."/>
            <person name="Cichocki N."/>
            <person name="Veneault-Fourrey C."/>
            <person name="LaButti K."/>
            <person name="Lindquist E.A."/>
            <person name="Lipzen A."/>
            <person name="Lundell T."/>
            <person name="Morin E."/>
            <person name="Murat C."/>
            <person name="Riley R."/>
            <person name="Ohm R."/>
            <person name="Sun H."/>
            <person name="Tunlid A."/>
            <person name="Henrissat B."/>
            <person name="Grigoriev I.V."/>
            <person name="Hibbett D.S."/>
            <person name="Martin F."/>
        </authorList>
    </citation>
    <scope>NUCLEOTIDE SEQUENCE [LARGE SCALE GENOMIC DNA]</scope>
    <source>
        <strain evidence="3">LaAM-08-1</strain>
    </source>
</reference>
<evidence type="ECO:0000313" key="3">
    <source>
        <dbReference type="Proteomes" id="UP000054477"/>
    </source>
</evidence>
<dbReference type="AlphaFoldDB" id="A0A0C9WWU3"/>
<reference evidence="2 3" key="1">
    <citation type="submission" date="2014-04" db="EMBL/GenBank/DDBJ databases">
        <authorList>
            <consortium name="DOE Joint Genome Institute"/>
            <person name="Kuo A."/>
            <person name="Kohler A."/>
            <person name="Nagy L.G."/>
            <person name="Floudas D."/>
            <person name="Copeland A."/>
            <person name="Barry K.W."/>
            <person name="Cichocki N."/>
            <person name="Veneault-Fourrey C."/>
            <person name="LaButti K."/>
            <person name="Lindquist E.A."/>
            <person name="Lipzen A."/>
            <person name="Lundell T."/>
            <person name="Morin E."/>
            <person name="Murat C."/>
            <person name="Sun H."/>
            <person name="Tunlid A."/>
            <person name="Henrissat B."/>
            <person name="Grigoriev I.V."/>
            <person name="Hibbett D.S."/>
            <person name="Martin F."/>
            <person name="Nordberg H.P."/>
            <person name="Cantor M.N."/>
            <person name="Hua S.X."/>
        </authorList>
    </citation>
    <scope>NUCLEOTIDE SEQUENCE [LARGE SCALE GENOMIC DNA]</scope>
    <source>
        <strain evidence="2 3">LaAM-08-1</strain>
    </source>
</reference>
<feature type="region of interest" description="Disordered" evidence="1">
    <location>
        <begin position="257"/>
        <end position="281"/>
    </location>
</feature>
<protein>
    <submittedName>
        <fullName evidence="2">Uncharacterized protein</fullName>
    </submittedName>
</protein>
<dbReference type="HOGENOM" id="CLU_524382_0_0_1"/>
<evidence type="ECO:0000313" key="2">
    <source>
        <dbReference type="EMBL" id="KIJ89801.1"/>
    </source>
</evidence>
<sequence length="520" mass="59024">MYEENLPLDGGDLQDASSQPYTPSQSYVPSQLYGPSHSYAPFNIHDELFDLPGPYYTWSEGSPPRLRQCFEGLGQDAFRSTSNQGGDSQLQLGENVASGPTDLRPCGYLFINKLGVFPYFTYQDSRFLSNHLLLGYLQREREDAALNLNDGVYHYYGNIEELGSFHPLMRELKAFLKGEVPFSNIRPDLTIIGEAESFSFKTVLLAHSIDRTTTMDYQDLVSRISAMTLDPAQQYLLHDSEGRIHQDAGPTILLDGGENEEEEEEEEEILQDQKPDIKGKGRKFSSNSMYCVGQPGVIKRSSLNQVAPNVYTIIHDTGYYFQATFIQGLDIPFLWLEKSASSRSRSERDREYGTLFEDAWTSSLSLNPSLTPETRYYDEEEKAFLSLTRERYFPHVLDKRARIGKSLDEFVKARLTRLLKDLGNEEFLGLFGPLEDQVDFQDHSNGAMKTLLGPIPGFPNSFYPFQQAYFVAFLRDIFYGPMPFSLVRRSKKRSQNQKTVASNVFSNNITDDIIAFVAAS</sequence>
<dbReference type="Proteomes" id="UP000054477">
    <property type="component" value="Unassembled WGS sequence"/>
</dbReference>
<gene>
    <name evidence="2" type="ORF">K443DRAFT_126664</name>
</gene>
<organism evidence="2 3">
    <name type="scientific">Laccaria amethystina LaAM-08-1</name>
    <dbReference type="NCBI Taxonomy" id="1095629"/>
    <lineage>
        <taxon>Eukaryota</taxon>
        <taxon>Fungi</taxon>
        <taxon>Dikarya</taxon>
        <taxon>Basidiomycota</taxon>
        <taxon>Agaricomycotina</taxon>
        <taxon>Agaricomycetes</taxon>
        <taxon>Agaricomycetidae</taxon>
        <taxon>Agaricales</taxon>
        <taxon>Agaricineae</taxon>
        <taxon>Hydnangiaceae</taxon>
        <taxon>Laccaria</taxon>
    </lineage>
</organism>
<feature type="region of interest" description="Disordered" evidence="1">
    <location>
        <begin position="1"/>
        <end position="27"/>
    </location>
</feature>
<dbReference type="EMBL" id="KN839426">
    <property type="protein sequence ID" value="KIJ89801.1"/>
    <property type="molecule type" value="Genomic_DNA"/>
</dbReference>
<keyword evidence="3" id="KW-1185">Reference proteome</keyword>